<accession>A0ABY1QTA8</accession>
<dbReference type="SUPFAM" id="SSF46785">
    <property type="entry name" value="Winged helix' DNA-binding domain"/>
    <property type="match status" value="1"/>
</dbReference>
<gene>
    <name evidence="3" type="ORF">SAMN06295970_1358</name>
</gene>
<organism evidence="3 4">
    <name type="scientific">Noviherbaspirillum suwonense</name>
    <dbReference type="NCBI Taxonomy" id="1224511"/>
    <lineage>
        <taxon>Bacteria</taxon>
        <taxon>Pseudomonadati</taxon>
        <taxon>Pseudomonadota</taxon>
        <taxon>Betaproteobacteria</taxon>
        <taxon>Burkholderiales</taxon>
        <taxon>Oxalobacteraceae</taxon>
        <taxon>Noviherbaspirillum</taxon>
    </lineage>
</organism>
<proteinExistence type="inferred from homology"/>
<evidence type="ECO:0000313" key="3">
    <source>
        <dbReference type="EMBL" id="SMP80297.1"/>
    </source>
</evidence>
<dbReference type="InterPro" id="IPR036390">
    <property type="entry name" value="WH_DNA-bd_sf"/>
</dbReference>
<name>A0ABY1QTA8_9BURK</name>
<keyword evidence="4" id="KW-1185">Reference proteome</keyword>
<dbReference type="Gene3D" id="1.10.10.10">
    <property type="entry name" value="Winged helix-like DNA-binding domain superfamily/Winged helix DNA-binding domain"/>
    <property type="match status" value="1"/>
</dbReference>
<evidence type="ECO:0000313" key="4">
    <source>
        <dbReference type="Proteomes" id="UP001158049"/>
    </source>
</evidence>
<reference evidence="3 4" key="1">
    <citation type="submission" date="2017-05" db="EMBL/GenBank/DDBJ databases">
        <authorList>
            <person name="Varghese N."/>
            <person name="Submissions S."/>
        </authorList>
    </citation>
    <scope>NUCLEOTIDE SEQUENCE [LARGE SCALE GENOMIC DNA]</scope>
    <source>
        <strain evidence="3 4">DSM 26001</strain>
    </source>
</reference>
<evidence type="ECO:0000259" key="2">
    <source>
        <dbReference type="Pfam" id="PF01051"/>
    </source>
</evidence>
<sequence>MGGSKVTTLELSRETTSSQMTLAIYEELFPLGVPISDAPSEIGFRRNSLFLDIYELGIVARRALDAAYFIVSQDPNVQTQYDVDQSYFKWLMNYQSNNRKHLRTVMRDVQKSAIEGDSASSDQENWGSIPLMGPVVISGGRLIFEVDRRLQKLIKDPKQSYFLSLRVSNVFTSNYARALYDHLLNYVGLGMTEWIDLETARGWSDAKSKSFTEFKYFKRNVLDIATRQINELSNIEVSYTTNNLPGTKKIGHIRFTVRQKAENVLQLAMLGSKEMYETLRNEFGLSPANFEEIMENRVMWTDEWLHQAMEFTRFCISKGKVTKSVSGFLMKAIRDNLRVSSAEREVAAQLIAKEDREQAAQQSKARQAQAVDASIAAAVARKEDEVSAEIKSGLNAFDQLDANDREEYLRQFRRSREAKLTAKPAKVDLEMLTETSLRQNQLLAKVFGQYIYRKLRVNEGAQLV</sequence>
<comment type="similarity">
    <text evidence="1">Belongs to the initiator RepB protein family.</text>
</comment>
<evidence type="ECO:0000256" key="1">
    <source>
        <dbReference type="ARBA" id="ARBA00038283"/>
    </source>
</evidence>
<protein>
    <submittedName>
        <fullName evidence="3">Initiator Replication protein</fullName>
    </submittedName>
</protein>
<dbReference type="Pfam" id="PF01051">
    <property type="entry name" value="Rep3_N"/>
    <property type="match status" value="1"/>
</dbReference>
<dbReference type="InterPro" id="IPR000525">
    <property type="entry name" value="Initiator_Rep_WH1"/>
</dbReference>
<dbReference type="Proteomes" id="UP001158049">
    <property type="component" value="Unassembled WGS sequence"/>
</dbReference>
<feature type="domain" description="Initiator Rep protein WH1" evidence="2">
    <location>
        <begin position="56"/>
        <end position="183"/>
    </location>
</feature>
<comment type="caution">
    <text evidence="3">The sequence shown here is derived from an EMBL/GenBank/DDBJ whole genome shotgun (WGS) entry which is preliminary data.</text>
</comment>
<dbReference type="EMBL" id="FXUL01000035">
    <property type="protein sequence ID" value="SMP80297.1"/>
    <property type="molecule type" value="Genomic_DNA"/>
</dbReference>
<dbReference type="Pfam" id="PF21205">
    <property type="entry name" value="Rep3_C"/>
    <property type="match status" value="1"/>
</dbReference>
<dbReference type="InterPro" id="IPR036388">
    <property type="entry name" value="WH-like_DNA-bd_sf"/>
</dbReference>